<feature type="transmembrane region" description="Helical" evidence="2">
    <location>
        <begin position="51"/>
        <end position="74"/>
    </location>
</feature>
<sequence>MRTDDDRENRERMEPISGELEHRTDPLELTATSPSGRGGRTAQKPRRGEKALLGAIVAGSGVIAGIGFTGSYAAVRRLAQEKGFSWFSYAFPVGVDVGIAVILALDVYLTWKKMAFWPLRMIAWILTAGTIAFNASVSWPDPVGTTMHALIPVLFVIVVEAARHVVRRTADLADDRHMDSIRWWRWALSPVGTFRMWRRMKLWEIRSYDEVVRLERARVLYRKELRIRYGRSWRSNAPIEALRTLRMAGYGIWTEAMHQVLVDAPELPSGDRPVEALPAEKTVVERIPVSAASDLVAPAPSPALSPIASASARQESDAGVVIAVGGGEPAADASRAAAVDFPAAGGPLPIAEDAAARHARWEAGTVESSSAAGHEFVSALPVRDVKSVPPGWQELATSGALVDGAPAAAVLRAEYERDPGADPGGLLQVIQSLTAPLPSAVELHGPPRRVSAPDAEEMTPFAPAPIQRSSSAHLRVEQPQPLEGPHDPPAAEPEPAPLSSESERESRAEQQVDGRPLSKKDRARLIYEQHQREGRELSRGTLARLAGYAHEGSARTVYKELEDELGPIVARPGGHVTGELAAASAGAKLPSRPEPIR</sequence>
<evidence type="ECO:0000313" key="4">
    <source>
        <dbReference type="Proteomes" id="UP001596435"/>
    </source>
</evidence>
<protein>
    <submittedName>
        <fullName evidence="3">DUF2637 domain-containing protein</fullName>
    </submittedName>
</protein>
<dbReference type="RefSeq" id="WP_345703837.1">
    <property type="nucleotide sequence ID" value="NZ_BAABKV010000001.1"/>
</dbReference>
<feature type="transmembrane region" description="Helical" evidence="2">
    <location>
        <begin position="121"/>
        <end position="139"/>
    </location>
</feature>
<reference evidence="4" key="1">
    <citation type="journal article" date="2019" name="Int. J. Syst. Evol. Microbiol.">
        <title>The Global Catalogue of Microorganisms (GCM) 10K type strain sequencing project: providing services to taxonomists for standard genome sequencing and annotation.</title>
        <authorList>
            <consortium name="The Broad Institute Genomics Platform"/>
            <consortium name="The Broad Institute Genome Sequencing Center for Infectious Disease"/>
            <person name="Wu L."/>
            <person name="Ma J."/>
        </authorList>
    </citation>
    <scope>NUCLEOTIDE SEQUENCE [LARGE SCALE GENOMIC DNA]</scope>
    <source>
        <strain evidence="4">CGMCC 1.12859</strain>
    </source>
</reference>
<name>A0ABW2FY87_9ACTN</name>
<dbReference type="Pfam" id="PF10935">
    <property type="entry name" value="DUF2637"/>
    <property type="match status" value="1"/>
</dbReference>
<feature type="compositionally biased region" description="Basic and acidic residues" evidence="1">
    <location>
        <begin position="501"/>
        <end position="523"/>
    </location>
</feature>
<feature type="transmembrane region" description="Helical" evidence="2">
    <location>
        <begin position="86"/>
        <end position="109"/>
    </location>
</feature>
<accession>A0ABW2FY87</accession>
<evidence type="ECO:0000256" key="1">
    <source>
        <dbReference type="SAM" id="MobiDB-lite"/>
    </source>
</evidence>
<feature type="compositionally biased region" description="Pro residues" evidence="1">
    <location>
        <begin position="487"/>
        <end position="496"/>
    </location>
</feature>
<evidence type="ECO:0000313" key="3">
    <source>
        <dbReference type="EMBL" id="MFC7181455.1"/>
    </source>
</evidence>
<comment type="caution">
    <text evidence="3">The sequence shown here is derived from an EMBL/GenBank/DDBJ whole genome shotgun (WGS) entry which is preliminary data.</text>
</comment>
<feature type="region of interest" description="Disordered" evidence="1">
    <location>
        <begin position="1"/>
        <end position="47"/>
    </location>
</feature>
<keyword evidence="2" id="KW-0472">Membrane</keyword>
<proteinExistence type="predicted"/>
<dbReference type="InterPro" id="IPR021235">
    <property type="entry name" value="DUF2637"/>
</dbReference>
<dbReference type="EMBL" id="JBHTAJ010000032">
    <property type="protein sequence ID" value="MFC7181455.1"/>
    <property type="molecule type" value="Genomic_DNA"/>
</dbReference>
<dbReference type="PANTHER" id="PTHR23242:SF9">
    <property type="entry name" value="TRANSCRIPTION FACTOR HOXA13"/>
    <property type="match status" value="1"/>
</dbReference>
<dbReference type="Proteomes" id="UP001596435">
    <property type="component" value="Unassembled WGS sequence"/>
</dbReference>
<feature type="region of interest" description="Disordered" evidence="1">
    <location>
        <begin position="464"/>
        <end position="523"/>
    </location>
</feature>
<organism evidence="3 4">
    <name type="scientific">Kitasatospora paranensis</name>
    <dbReference type="NCBI Taxonomy" id="258053"/>
    <lineage>
        <taxon>Bacteria</taxon>
        <taxon>Bacillati</taxon>
        <taxon>Actinomycetota</taxon>
        <taxon>Actinomycetes</taxon>
        <taxon>Kitasatosporales</taxon>
        <taxon>Streptomycetaceae</taxon>
        <taxon>Kitasatospora</taxon>
    </lineage>
</organism>
<dbReference type="PANTHER" id="PTHR23242">
    <property type="entry name" value="TRANSCRIPTION FACTOR HOXA13"/>
    <property type="match status" value="1"/>
</dbReference>
<feature type="compositionally biased region" description="Basic and acidic residues" evidence="1">
    <location>
        <begin position="1"/>
        <end position="26"/>
    </location>
</feature>
<keyword evidence="2" id="KW-0812">Transmembrane</keyword>
<evidence type="ECO:0000256" key="2">
    <source>
        <dbReference type="SAM" id="Phobius"/>
    </source>
</evidence>
<gene>
    <name evidence="3" type="ORF">ACFQMG_18045</name>
</gene>
<feature type="transmembrane region" description="Helical" evidence="2">
    <location>
        <begin position="145"/>
        <end position="166"/>
    </location>
</feature>
<keyword evidence="4" id="KW-1185">Reference proteome</keyword>
<keyword evidence="2" id="KW-1133">Transmembrane helix</keyword>